<dbReference type="PANTHER" id="PTHR43833:SF7">
    <property type="entry name" value="KTR SYSTEM POTASSIUM UPTAKE PROTEIN C"/>
    <property type="match status" value="1"/>
</dbReference>
<dbReference type="Gene3D" id="3.40.50.720">
    <property type="entry name" value="NAD(P)-binding Rossmann-like Domain"/>
    <property type="match status" value="1"/>
</dbReference>
<dbReference type="GO" id="GO:0006813">
    <property type="term" value="P:potassium ion transport"/>
    <property type="evidence" value="ECO:0007669"/>
    <property type="project" value="InterPro"/>
</dbReference>
<organism evidence="2 3">
    <name type="scientific">Alkanindiges hydrocarboniclasticus</name>
    <dbReference type="NCBI Taxonomy" id="1907941"/>
    <lineage>
        <taxon>Bacteria</taxon>
        <taxon>Pseudomonadati</taxon>
        <taxon>Pseudomonadota</taxon>
        <taxon>Gammaproteobacteria</taxon>
        <taxon>Moraxellales</taxon>
        <taxon>Moraxellaceae</taxon>
        <taxon>Alkanindiges</taxon>
    </lineage>
</organism>
<dbReference type="InterPro" id="IPR003148">
    <property type="entry name" value="RCK_N"/>
</dbReference>
<dbReference type="Proteomes" id="UP000192132">
    <property type="component" value="Unassembled WGS sequence"/>
</dbReference>
<dbReference type="InterPro" id="IPR050721">
    <property type="entry name" value="Trk_Ktr_HKT_K-transport"/>
</dbReference>
<dbReference type="EMBL" id="MLCN01000001">
    <property type="protein sequence ID" value="ONG42300.1"/>
    <property type="molecule type" value="Genomic_DNA"/>
</dbReference>
<evidence type="ECO:0000313" key="3">
    <source>
        <dbReference type="Proteomes" id="UP000192132"/>
    </source>
</evidence>
<dbReference type="SUPFAM" id="SSF51735">
    <property type="entry name" value="NAD(P)-binding Rossmann-fold domains"/>
    <property type="match status" value="1"/>
</dbReference>
<dbReference type="RefSeq" id="WP_076876687.1">
    <property type="nucleotide sequence ID" value="NZ_MLCN01000001.1"/>
</dbReference>
<dbReference type="SUPFAM" id="SSF116726">
    <property type="entry name" value="TrkA C-terminal domain-like"/>
    <property type="match status" value="1"/>
</dbReference>
<dbReference type="PROSITE" id="PS51201">
    <property type="entry name" value="RCK_N"/>
    <property type="match status" value="1"/>
</dbReference>
<protein>
    <submittedName>
        <fullName evidence="2">Potassium transporter TrkA</fullName>
    </submittedName>
</protein>
<evidence type="ECO:0000313" key="2">
    <source>
        <dbReference type="EMBL" id="ONG42300.1"/>
    </source>
</evidence>
<comment type="caution">
    <text evidence="2">The sequence shown here is derived from an EMBL/GenBank/DDBJ whole genome shotgun (WGS) entry which is preliminary data.</text>
</comment>
<dbReference type="InterPro" id="IPR036291">
    <property type="entry name" value="NAD(P)-bd_dom_sf"/>
</dbReference>
<gene>
    <name evidence="2" type="ORF">BKE30_00390</name>
</gene>
<keyword evidence="3" id="KW-1185">Reference proteome</keyword>
<dbReference type="PANTHER" id="PTHR43833">
    <property type="entry name" value="POTASSIUM CHANNEL PROTEIN 2-RELATED-RELATED"/>
    <property type="match status" value="1"/>
</dbReference>
<dbReference type="AlphaFoldDB" id="A0A1S8CZ47"/>
<sequence length="218" mass="24232">MAQFAIIGLGSFGGSTARELMRLKHEVIGIDREAKHVNRMASVITFAAIADATDEQVLKELNIQNCDAVVVAIGEDIEASILCVVHLKNLGVKQILVKAKTDAHHMILSHLQVTRIIHPEEQMGIRVAQALNYPMVDQYMSLGDQHFIVSVEVKSQLHQVNAAQLIAAYAPVRLLMIKRQGKIIKDVDAGLMLMQNDIMVLEGHINELNRLARKFEND</sequence>
<accession>A0A1S8CZ47</accession>
<feature type="domain" description="RCK N-terminal" evidence="1">
    <location>
        <begin position="1"/>
        <end position="117"/>
    </location>
</feature>
<dbReference type="STRING" id="1907941.BKE30_00390"/>
<dbReference type="InterPro" id="IPR036721">
    <property type="entry name" value="RCK_C_sf"/>
</dbReference>
<reference evidence="2 3" key="1">
    <citation type="submission" date="2016-10" db="EMBL/GenBank/DDBJ databases">
        <title>Draft Genome sequence of Alkanindiges sp. strain H1.</title>
        <authorList>
            <person name="Subhash Y."/>
            <person name="Lee S."/>
        </authorList>
    </citation>
    <scope>NUCLEOTIDE SEQUENCE [LARGE SCALE GENOMIC DNA]</scope>
    <source>
        <strain evidence="2 3">H1</strain>
    </source>
</reference>
<dbReference type="Pfam" id="PF02254">
    <property type="entry name" value="TrkA_N"/>
    <property type="match status" value="1"/>
</dbReference>
<name>A0A1S8CZ47_9GAMM</name>
<dbReference type="Gene3D" id="3.30.70.1450">
    <property type="entry name" value="Regulator of K+ conductance, C-terminal domain"/>
    <property type="match status" value="1"/>
</dbReference>
<evidence type="ECO:0000259" key="1">
    <source>
        <dbReference type="PROSITE" id="PS51201"/>
    </source>
</evidence>
<dbReference type="OrthoDB" id="9776294at2"/>
<proteinExistence type="predicted"/>